<evidence type="ECO:0000256" key="1">
    <source>
        <dbReference type="ARBA" id="ARBA00022679"/>
    </source>
</evidence>
<dbReference type="Pfam" id="PF13508">
    <property type="entry name" value="Acetyltransf_7"/>
    <property type="match status" value="1"/>
</dbReference>
<evidence type="ECO:0000313" key="5">
    <source>
        <dbReference type="Proteomes" id="UP000016570"/>
    </source>
</evidence>
<dbReference type="Proteomes" id="UP000016570">
    <property type="component" value="Unassembled WGS sequence"/>
</dbReference>
<dbReference type="PANTHER" id="PTHR43800">
    <property type="entry name" value="PEPTIDYL-LYSINE N-ACETYLTRANSFERASE YJAB"/>
    <property type="match status" value="1"/>
</dbReference>
<protein>
    <submittedName>
        <fullName evidence="4">Putative acetyltransferase</fullName>
    </submittedName>
</protein>
<evidence type="ECO:0000313" key="4">
    <source>
        <dbReference type="EMBL" id="GAD66576.1"/>
    </source>
</evidence>
<dbReference type="RefSeq" id="WP_021704556.1">
    <property type="nucleotide sequence ID" value="NZ_BATJ01000004.1"/>
</dbReference>
<gene>
    <name evidence="4" type="ORF">VPR01S_04_01810</name>
</gene>
<dbReference type="CDD" id="cd04301">
    <property type="entry name" value="NAT_SF"/>
    <property type="match status" value="1"/>
</dbReference>
<dbReference type="InterPro" id="IPR016181">
    <property type="entry name" value="Acyl_CoA_acyltransferase"/>
</dbReference>
<comment type="caution">
    <text evidence="4">The sequence shown here is derived from an EMBL/GenBank/DDBJ whole genome shotgun (WGS) entry which is preliminary data.</text>
</comment>
<accession>U2ZFV6</accession>
<keyword evidence="1 4" id="KW-0808">Transferase</keyword>
<dbReference type="AlphaFoldDB" id="U2ZFV6"/>
<keyword evidence="5" id="KW-1185">Reference proteome</keyword>
<dbReference type="PANTHER" id="PTHR43800:SF1">
    <property type="entry name" value="PEPTIDYL-LYSINE N-ACETYLTRANSFERASE YJAB"/>
    <property type="match status" value="1"/>
</dbReference>
<dbReference type="eggNOG" id="COG3153">
    <property type="taxonomic scope" value="Bacteria"/>
</dbReference>
<name>U2ZFV6_VIBPR</name>
<dbReference type="PROSITE" id="PS51186">
    <property type="entry name" value="GNAT"/>
    <property type="match status" value="1"/>
</dbReference>
<feature type="domain" description="N-acetyltransferase" evidence="3">
    <location>
        <begin position="1"/>
        <end position="129"/>
    </location>
</feature>
<evidence type="ECO:0000256" key="2">
    <source>
        <dbReference type="ARBA" id="ARBA00023315"/>
    </source>
</evidence>
<keyword evidence="2" id="KW-0012">Acyltransferase</keyword>
<dbReference type="Gene3D" id="3.40.630.30">
    <property type="match status" value="1"/>
</dbReference>
<dbReference type="SUPFAM" id="SSF55729">
    <property type="entry name" value="Acyl-CoA N-acyltransferases (Nat)"/>
    <property type="match status" value="1"/>
</dbReference>
<reference evidence="4 5" key="1">
    <citation type="submission" date="2013-09" db="EMBL/GenBank/DDBJ databases">
        <title>Whole genome shotgun sequence of Vibrio proteolyticus NBRC 13287.</title>
        <authorList>
            <person name="Isaki S."/>
            <person name="Hosoyama A."/>
            <person name="Numata M."/>
            <person name="Hashimoto M."/>
            <person name="Hosoyama Y."/>
            <person name="Tsuchikane K."/>
            <person name="Noguchi M."/>
            <person name="Hirakata S."/>
            <person name="Ichikawa N."/>
            <person name="Ohji S."/>
            <person name="Yamazoe A."/>
            <person name="Fujita N."/>
        </authorList>
    </citation>
    <scope>NUCLEOTIDE SEQUENCE [LARGE SCALE GENOMIC DNA]</scope>
    <source>
        <strain evidence="4 5">NBRC 13287</strain>
    </source>
</reference>
<proteinExistence type="predicted"/>
<sequence>MPPLRIELLDPIKLPLVTRLYKAHYPSAKAKKNETTIVCYQYDALCGVVRFRPLDTFRLLTGMLVLPEYRGQGVAHQLMHYCQQHILGHQDYCFAYTHLAPFYAQHGFVSVSTEQLPPPLKGLFERYCRSGKQLVAMHFKHPTRLKPGGS</sequence>
<dbReference type="InterPro" id="IPR000182">
    <property type="entry name" value="GNAT_dom"/>
</dbReference>
<organism evidence="4 5">
    <name type="scientific">Vibrio proteolyticus NBRC 13287</name>
    <dbReference type="NCBI Taxonomy" id="1219065"/>
    <lineage>
        <taxon>Bacteria</taxon>
        <taxon>Pseudomonadati</taxon>
        <taxon>Pseudomonadota</taxon>
        <taxon>Gammaproteobacteria</taxon>
        <taxon>Vibrionales</taxon>
        <taxon>Vibrionaceae</taxon>
        <taxon>Vibrio</taxon>
    </lineage>
</organism>
<dbReference type="STRING" id="1219065.VPR01S_04_01810"/>
<dbReference type="GO" id="GO:0016747">
    <property type="term" value="F:acyltransferase activity, transferring groups other than amino-acyl groups"/>
    <property type="evidence" value="ECO:0007669"/>
    <property type="project" value="InterPro"/>
</dbReference>
<evidence type="ECO:0000259" key="3">
    <source>
        <dbReference type="PROSITE" id="PS51186"/>
    </source>
</evidence>
<dbReference type="EMBL" id="BATJ01000004">
    <property type="protein sequence ID" value="GAD66576.1"/>
    <property type="molecule type" value="Genomic_DNA"/>
</dbReference>